<dbReference type="KEGG" id="pseg:D3H65_25910"/>
<organism evidence="2 3">
    <name type="scientific">Paraflavitalea soli</name>
    <dbReference type="NCBI Taxonomy" id="2315862"/>
    <lineage>
        <taxon>Bacteria</taxon>
        <taxon>Pseudomonadati</taxon>
        <taxon>Bacteroidota</taxon>
        <taxon>Chitinophagia</taxon>
        <taxon>Chitinophagales</taxon>
        <taxon>Chitinophagaceae</taxon>
        <taxon>Paraflavitalea</taxon>
    </lineage>
</organism>
<evidence type="ECO:0000313" key="3">
    <source>
        <dbReference type="Proteomes" id="UP000263900"/>
    </source>
</evidence>
<reference evidence="2 3" key="1">
    <citation type="submission" date="2018-09" db="EMBL/GenBank/DDBJ databases">
        <title>Genome sequencing of strain 6GH32-13.</title>
        <authorList>
            <person name="Weon H.-Y."/>
            <person name="Heo J."/>
            <person name="Kwon S.-W."/>
        </authorList>
    </citation>
    <scope>NUCLEOTIDE SEQUENCE [LARGE SCALE GENOMIC DNA]</scope>
    <source>
        <strain evidence="2 3">5GH32-13</strain>
    </source>
</reference>
<accession>A0A3B7MVF1</accession>
<dbReference type="RefSeq" id="WP_119053085.1">
    <property type="nucleotide sequence ID" value="NZ_CP032157.1"/>
</dbReference>
<feature type="chain" id="PRO_5017626220" evidence="1">
    <location>
        <begin position="19"/>
        <end position="357"/>
    </location>
</feature>
<keyword evidence="1" id="KW-0732">Signal</keyword>
<sequence length="357" mass="39555">MKKILIGAALMMSIGAMAQETRPSPLTFSGYAELYYSYDLNKPADNNKAGFIYSHNRHNEFNLNLGFLKAAYNTENVRANLAIAAGTYMNANYAAEPGVLKNIYEANAGVKLLKKKNFWLDAGIFSSHIGFESAVSKDCWTLTRSILAENSPYYEAGAKLTYTSDNNKWIISGMALNGWQRIKRVDGNSLMSFGTQVQFKPNSTTTFNYSTFIGTDKPDSARLMRYFHNLYAIFNLNSKLGVTAGFDIGTEQKGKGSSDMNTWYSPVLLLKYSINDKWAIAARGEYYEDKNGVIIATGTPNGFKTTGFSLNVDYAPASNVLVRIEGRNLSSKDEIFTKEGNTKKNNAFITASVAINF</sequence>
<protein>
    <submittedName>
        <fullName evidence="2">Porin</fullName>
    </submittedName>
</protein>
<dbReference type="Proteomes" id="UP000263900">
    <property type="component" value="Chromosome"/>
</dbReference>
<dbReference type="SUPFAM" id="SSF56935">
    <property type="entry name" value="Porins"/>
    <property type="match status" value="1"/>
</dbReference>
<dbReference type="AlphaFoldDB" id="A0A3B7MVF1"/>
<keyword evidence="3" id="KW-1185">Reference proteome</keyword>
<gene>
    <name evidence="2" type="ORF">D3H65_25910</name>
</gene>
<dbReference type="InterPro" id="IPR011486">
    <property type="entry name" value="BBP2"/>
</dbReference>
<name>A0A3B7MVF1_9BACT</name>
<feature type="signal peptide" evidence="1">
    <location>
        <begin position="1"/>
        <end position="18"/>
    </location>
</feature>
<dbReference type="Pfam" id="PF07642">
    <property type="entry name" value="BBP2"/>
    <property type="match status" value="1"/>
</dbReference>
<evidence type="ECO:0000313" key="2">
    <source>
        <dbReference type="EMBL" id="AXY77209.1"/>
    </source>
</evidence>
<proteinExistence type="predicted"/>
<evidence type="ECO:0000256" key="1">
    <source>
        <dbReference type="SAM" id="SignalP"/>
    </source>
</evidence>
<dbReference type="OrthoDB" id="103154at2"/>
<dbReference type="EMBL" id="CP032157">
    <property type="protein sequence ID" value="AXY77209.1"/>
    <property type="molecule type" value="Genomic_DNA"/>
</dbReference>